<evidence type="ECO:0000313" key="1">
    <source>
        <dbReference type="EMBL" id="SVB53884.1"/>
    </source>
</evidence>
<organism evidence="1">
    <name type="scientific">marine metagenome</name>
    <dbReference type="NCBI Taxonomy" id="408172"/>
    <lineage>
        <taxon>unclassified sequences</taxon>
        <taxon>metagenomes</taxon>
        <taxon>ecological metagenomes</taxon>
    </lineage>
</organism>
<accession>A0A382EUN7</accession>
<dbReference type="EMBL" id="UINC01046191">
    <property type="protein sequence ID" value="SVB53884.1"/>
    <property type="molecule type" value="Genomic_DNA"/>
</dbReference>
<protein>
    <submittedName>
        <fullName evidence="1">Uncharacterized protein</fullName>
    </submittedName>
</protein>
<dbReference type="AlphaFoldDB" id="A0A382EUN7"/>
<reference evidence="1" key="1">
    <citation type="submission" date="2018-05" db="EMBL/GenBank/DDBJ databases">
        <authorList>
            <person name="Lanie J.A."/>
            <person name="Ng W.-L."/>
            <person name="Kazmierczak K.M."/>
            <person name="Andrzejewski T.M."/>
            <person name="Davidsen T.M."/>
            <person name="Wayne K.J."/>
            <person name="Tettelin H."/>
            <person name="Glass J.I."/>
            <person name="Rusch D."/>
            <person name="Podicherti R."/>
            <person name="Tsui H.-C.T."/>
            <person name="Winkler M.E."/>
        </authorList>
    </citation>
    <scope>NUCLEOTIDE SEQUENCE</scope>
</reference>
<proteinExistence type="predicted"/>
<gene>
    <name evidence="1" type="ORF">METZ01_LOCUS206738</name>
</gene>
<name>A0A382EUN7_9ZZZZ</name>
<sequence>MNIYNKIKIVLFGFGRNGRNIFWLDYTNLRIKSYITNIKRIDSIYL</sequence>